<evidence type="ECO:0000256" key="4">
    <source>
        <dbReference type="ARBA" id="ARBA00007707"/>
    </source>
</evidence>
<evidence type="ECO:0000256" key="9">
    <source>
        <dbReference type="ARBA" id="ARBA00022723"/>
    </source>
</evidence>
<comment type="similarity">
    <text evidence="4 20">In the C-terminal section; belongs to the transferase hexapeptide repeat family.</text>
</comment>
<comment type="pathway">
    <text evidence="20">Bacterial outer membrane biogenesis; LPS lipid A biosynthesis.</text>
</comment>
<dbReference type="RefSeq" id="WP_014073012.1">
    <property type="nucleotide sequence ID" value="NZ_AYYL01000031.1"/>
</dbReference>
<dbReference type="InterPro" id="IPR050065">
    <property type="entry name" value="GlmU-like"/>
</dbReference>
<keyword evidence="9 20" id="KW-0479">Metal-binding</keyword>
<gene>
    <name evidence="20" type="primary">glmU</name>
    <name evidence="22" type="ORF">SAMN02910432_01727</name>
</gene>
<dbReference type="GO" id="GO:0000287">
    <property type="term" value="F:magnesium ion binding"/>
    <property type="evidence" value="ECO:0007669"/>
    <property type="project" value="UniProtKB-UniRule"/>
</dbReference>
<feature type="binding site" evidence="20">
    <location>
        <position position="333"/>
    </location>
    <ligand>
        <name>UDP-N-acetyl-alpha-D-glucosamine</name>
        <dbReference type="ChEBI" id="CHEBI:57705"/>
    </ligand>
</feature>
<feature type="binding site" evidence="20">
    <location>
        <position position="103"/>
    </location>
    <ligand>
        <name>Mg(2+)</name>
        <dbReference type="ChEBI" id="CHEBI:18420"/>
    </ligand>
</feature>
<feature type="binding site" evidence="20">
    <location>
        <position position="228"/>
    </location>
    <ligand>
        <name>UDP-N-acetyl-alpha-D-glucosamine</name>
        <dbReference type="ChEBI" id="CHEBI:57705"/>
    </ligand>
</feature>
<comment type="caution">
    <text evidence="20">Lacks conserved residue(s) required for the propagation of feature annotation.</text>
</comment>
<dbReference type="EC" id="2.3.1.157" evidence="20"/>
<evidence type="ECO:0000256" key="15">
    <source>
        <dbReference type="ARBA" id="ARBA00023315"/>
    </source>
</evidence>
<evidence type="ECO:0000256" key="16">
    <source>
        <dbReference type="ARBA" id="ARBA00023316"/>
    </source>
</evidence>
<dbReference type="SUPFAM" id="SSF53448">
    <property type="entry name" value="Nucleotide-diphospho-sugar transferases"/>
    <property type="match status" value="1"/>
</dbReference>
<dbReference type="PANTHER" id="PTHR43584:SF3">
    <property type="entry name" value="BIFUNCTIONAL PROTEIN GLMU"/>
    <property type="match status" value="1"/>
</dbReference>
<feature type="binding site" evidence="20">
    <location>
        <position position="73"/>
    </location>
    <ligand>
        <name>UDP-N-acetyl-alpha-D-glucosamine</name>
        <dbReference type="ChEBI" id="CHEBI:57705"/>
    </ligand>
</feature>
<dbReference type="GO" id="GO:0006048">
    <property type="term" value="P:UDP-N-acetylglucosamine biosynthetic process"/>
    <property type="evidence" value="ECO:0007669"/>
    <property type="project" value="UniProtKB-UniPathway"/>
</dbReference>
<dbReference type="CDD" id="cd03353">
    <property type="entry name" value="LbH_GlmU_C"/>
    <property type="match status" value="1"/>
</dbReference>
<comment type="catalytic activity">
    <reaction evidence="17 20">
        <text>alpha-D-glucosamine 1-phosphate + acetyl-CoA = N-acetyl-alpha-D-glucosamine 1-phosphate + CoA + H(+)</text>
        <dbReference type="Rhea" id="RHEA:13725"/>
        <dbReference type="ChEBI" id="CHEBI:15378"/>
        <dbReference type="ChEBI" id="CHEBI:57287"/>
        <dbReference type="ChEBI" id="CHEBI:57288"/>
        <dbReference type="ChEBI" id="CHEBI:57776"/>
        <dbReference type="ChEBI" id="CHEBI:58516"/>
        <dbReference type="EC" id="2.3.1.157"/>
    </reaction>
</comment>
<feature type="binding site" evidence="20">
    <location>
        <position position="155"/>
    </location>
    <ligand>
        <name>UDP-N-acetyl-alpha-D-glucosamine</name>
        <dbReference type="ChEBI" id="CHEBI:57705"/>
    </ligand>
</feature>
<dbReference type="InterPro" id="IPR001451">
    <property type="entry name" value="Hexapep"/>
</dbReference>
<protein>
    <recommendedName>
        <fullName evidence="20">Bifunctional protein GlmU</fullName>
    </recommendedName>
    <domain>
        <recommendedName>
            <fullName evidence="20">UDP-N-acetylglucosamine pyrophosphorylase</fullName>
            <ecNumber evidence="20">2.7.7.23</ecNumber>
        </recommendedName>
        <alternativeName>
            <fullName evidence="20">N-acetylglucosamine-1-phosphate uridyltransferase</fullName>
        </alternativeName>
    </domain>
    <domain>
        <recommendedName>
            <fullName evidence="20">Glucosamine-1-phosphate N-acetyltransferase</fullName>
            <ecNumber evidence="20">2.3.1.157</ecNumber>
        </recommendedName>
    </domain>
</protein>
<comment type="subcellular location">
    <subcellularLocation>
        <location evidence="1 20">Cytoplasm</location>
    </subcellularLocation>
</comment>
<feature type="binding site" evidence="20">
    <location>
        <begin position="386"/>
        <end position="387"/>
    </location>
    <ligand>
        <name>acetyl-CoA</name>
        <dbReference type="ChEBI" id="CHEBI:57288"/>
    </ligand>
</feature>
<dbReference type="Proteomes" id="UP000182635">
    <property type="component" value="Unassembled WGS sequence"/>
</dbReference>
<feature type="binding site" evidence="20">
    <location>
        <position position="440"/>
    </location>
    <ligand>
        <name>acetyl-CoA</name>
        <dbReference type="ChEBI" id="CHEBI:57288"/>
    </ligand>
</feature>
<evidence type="ECO:0000256" key="12">
    <source>
        <dbReference type="ARBA" id="ARBA00022960"/>
    </source>
</evidence>
<feature type="binding site" evidence="20">
    <location>
        <position position="377"/>
    </location>
    <ligand>
        <name>UDP-N-acetyl-alpha-D-glucosamine</name>
        <dbReference type="ChEBI" id="CHEBI:57705"/>
    </ligand>
</feature>
<sequence length="469" mass="51514">MTAKYAIILAAGQGTRMKSKLYKVLHPVCGRPMVDHVLTQIEKNEMDKIVTIIGHGADKVKETLGNRTEYALQSEQLGTGHAVLQAESILGDLDGMTLIACGDTPLFTAKTFSELFEYHKSKGAVATVLTAQAENPFGYGRIIRNEIGIVEKIVEQKDATKEEAAVKEINTGVYVFDNRELFHALHQIKNDNAQGEYYLTDVMEIFKNENKIVAAYRMRNFEESMGVNDRVALSKATKVMRQRINEGHMKNGVTIIDPDNTYIDCDVQIGSDTVIEPGVYLKGRTIVGNDCFIGANSEIVNSILDDEVTVTSSLIEEAHMQKESNIGPYSHLRPLADIGEGVHIGNFVEVKKAKIGKNTKVGHLTYVGDATLGKEINVGCGTVFINYDGINKHHTNVGDYSFIGSGSNIIAPVEVGDHSYIAAGSTITNDVEPHDMAIARGRQVNKKGYYDRYPVAKAAAETEKNEKKQ</sequence>
<dbReference type="NCBIfam" id="NF010934">
    <property type="entry name" value="PRK14354.1"/>
    <property type="match status" value="1"/>
</dbReference>
<dbReference type="GO" id="GO:0019134">
    <property type="term" value="F:glucosamine-1-phosphate N-acetyltransferase activity"/>
    <property type="evidence" value="ECO:0007669"/>
    <property type="project" value="UniProtKB-UniRule"/>
</dbReference>
<comment type="catalytic activity">
    <reaction evidence="18 20">
        <text>N-acetyl-alpha-D-glucosamine 1-phosphate + UTP + H(+) = UDP-N-acetyl-alpha-D-glucosamine + diphosphate</text>
        <dbReference type="Rhea" id="RHEA:13509"/>
        <dbReference type="ChEBI" id="CHEBI:15378"/>
        <dbReference type="ChEBI" id="CHEBI:33019"/>
        <dbReference type="ChEBI" id="CHEBI:46398"/>
        <dbReference type="ChEBI" id="CHEBI:57705"/>
        <dbReference type="ChEBI" id="CHEBI:57776"/>
        <dbReference type="EC" id="2.7.7.23"/>
    </reaction>
</comment>
<feature type="binding site" evidence="20">
    <location>
        <begin position="78"/>
        <end position="79"/>
    </location>
    <ligand>
        <name>UDP-N-acetyl-alpha-D-glucosamine</name>
        <dbReference type="ChEBI" id="CHEBI:57705"/>
    </ligand>
</feature>
<keyword evidence="6 20" id="KW-0963">Cytoplasm</keyword>
<dbReference type="EMBL" id="FOPI01000032">
    <property type="protein sequence ID" value="SFG53202.1"/>
    <property type="molecule type" value="Genomic_DNA"/>
</dbReference>
<dbReference type="GO" id="GO:0009252">
    <property type="term" value="P:peptidoglycan biosynthetic process"/>
    <property type="evidence" value="ECO:0007669"/>
    <property type="project" value="UniProtKB-UniRule"/>
</dbReference>
<dbReference type="InterPro" id="IPR011004">
    <property type="entry name" value="Trimer_LpxA-like_sf"/>
</dbReference>
<feature type="binding site" evidence="20">
    <location>
        <position position="170"/>
    </location>
    <ligand>
        <name>UDP-N-acetyl-alpha-D-glucosamine</name>
        <dbReference type="ChEBI" id="CHEBI:57705"/>
    </ligand>
</feature>
<feature type="binding site" evidence="20">
    <location>
        <position position="140"/>
    </location>
    <ligand>
        <name>UDP-N-acetyl-alpha-D-glucosamine</name>
        <dbReference type="ChEBI" id="CHEBI:57705"/>
    </ligand>
</feature>
<dbReference type="InterPro" id="IPR005882">
    <property type="entry name" value="Bifunctional_GlmU"/>
</dbReference>
<dbReference type="GO" id="GO:0009245">
    <property type="term" value="P:lipid A biosynthetic process"/>
    <property type="evidence" value="ECO:0007669"/>
    <property type="project" value="UniProtKB-UniRule"/>
</dbReference>
<evidence type="ECO:0000256" key="18">
    <source>
        <dbReference type="ARBA" id="ARBA00048493"/>
    </source>
</evidence>
<evidence type="ECO:0000256" key="19">
    <source>
        <dbReference type="ARBA" id="ARBA00049628"/>
    </source>
</evidence>
<evidence type="ECO:0000256" key="7">
    <source>
        <dbReference type="ARBA" id="ARBA00022679"/>
    </source>
</evidence>
<dbReference type="PANTHER" id="PTHR43584">
    <property type="entry name" value="NUCLEOTIDYL TRANSFERASE"/>
    <property type="match status" value="1"/>
</dbReference>
<feature type="domain" description="Nucleotidyl transferase" evidence="21">
    <location>
        <begin position="6"/>
        <end position="211"/>
    </location>
</feature>
<dbReference type="Pfam" id="PF00483">
    <property type="entry name" value="NTP_transferase"/>
    <property type="match status" value="1"/>
</dbReference>
<feature type="binding site" evidence="20">
    <location>
        <begin position="9"/>
        <end position="12"/>
    </location>
    <ligand>
        <name>UDP-N-acetyl-alpha-D-glucosamine</name>
        <dbReference type="ChEBI" id="CHEBI:57705"/>
    </ligand>
</feature>
<evidence type="ECO:0000256" key="13">
    <source>
        <dbReference type="ARBA" id="ARBA00022984"/>
    </source>
</evidence>
<keyword evidence="12 20" id="KW-0133">Cell shape</keyword>
<dbReference type="CDD" id="cd02540">
    <property type="entry name" value="GT2_GlmU_N_bac"/>
    <property type="match status" value="1"/>
</dbReference>
<dbReference type="Gene3D" id="3.90.550.10">
    <property type="entry name" value="Spore Coat Polysaccharide Biosynthesis Protein SpsA, Chain A"/>
    <property type="match status" value="1"/>
</dbReference>
<comment type="similarity">
    <text evidence="5 20">In the N-terminal section; belongs to the N-acetylglucosamine-1-phosphate uridyltransferase family.</text>
</comment>
<feature type="binding site" evidence="20">
    <location>
        <position position="23"/>
    </location>
    <ligand>
        <name>UDP-N-acetyl-alpha-D-glucosamine</name>
        <dbReference type="ChEBI" id="CHEBI:57705"/>
    </ligand>
</feature>
<keyword evidence="7 20" id="KW-0808">Transferase</keyword>
<evidence type="ECO:0000256" key="14">
    <source>
        <dbReference type="ARBA" id="ARBA00023268"/>
    </source>
</evidence>
<dbReference type="NCBIfam" id="TIGR01173">
    <property type="entry name" value="glmU"/>
    <property type="match status" value="1"/>
</dbReference>
<dbReference type="EC" id="2.7.7.23" evidence="20"/>
<dbReference type="GO" id="GO:0000902">
    <property type="term" value="P:cell morphogenesis"/>
    <property type="evidence" value="ECO:0007669"/>
    <property type="project" value="UniProtKB-UniRule"/>
</dbReference>
<comment type="cofactor">
    <cofactor evidence="20">
        <name>Mg(2+)</name>
        <dbReference type="ChEBI" id="CHEBI:18420"/>
    </cofactor>
    <text evidence="20">Binds 1 Mg(2+) ion per subunit.</text>
</comment>
<dbReference type="AlphaFoldDB" id="A0A1I2SKL6"/>
<dbReference type="InterPro" id="IPR005835">
    <property type="entry name" value="NTP_transferase_dom"/>
</dbReference>
<evidence type="ECO:0000256" key="11">
    <source>
        <dbReference type="ARBA" id="ARBA00022842"/>
    </source>
</evidence>
<dbReference type="GO" id="GO:0008360">
    <property type="term" value="P:regulation of cell shape"/>
    <property type="evidence" value="ECO:0007669"/>
    <property type="project" value="UniProtKB-KW"/>
</dbReference>
<comment type="pathway">
    <text evidence="3 20">Nucleotide-sugar biosynthesis; UDP-N-acetyl-alpha-D-glucosamine biosynthesis; UDP-N-acetyl-alpha-D-glucosamine from N-acetyl-alpha-D-glucosamine 1-phosphate: step 1/1.</text>
</comment>
<evidence type="ECO:0000256" key="20">
    <source>
        <dbReference type="HAMAP-Rule" id="MF_01631"/>
    </source>
</evidence>
<feature type="binding site" evidence="20">
    <location>
        <position position="405"/>
    </location>
    <ligand>
        <name>acetyl-CoA</name>
        <dbReference type="ChEBI" id="CHEBI:57288"/>
    </ligand>
</feature>
<comment type="subunit">
    <text evidence="20">Homotrimer.</text>
</comment>
<evidence type="ECO:0000256" key="10">
    <source>
        <dbReference type="ARBA" id="ARBA00022737"/>
    </source>
</evidence>
<dbReference type="Pfam" id="PF00132">
    <property type="entry name" value="Hexapep"/>
    <property type="match status" value="2"/>
</dbReference>
<dbReference type="InterPro" id="IPR038009">
    <property type="entry name" value="GlmU_C_LbH"/>
</dbReference>
<keyword evidence="16 20" id="KW-0961">Cell wall biogenesis/degradation</keyword>
<comment type="pathway">
    <text evidence="2 20">Nucleotide-sugar biosynthesis; UDP-N-acetyl-alpha-D-glucosamine biosynthesis; N-acetyl-alpha-D-glucosamine 1-phosphate from alpha-D-glucosamine 6-phosphate (route II): step 2/2.</text>
</comment>
<dbReference type="GO" id="GO:0005737">
    <property type="term" value="C:cytoplasm"/>
    <property type="evidence" value="ECO:0007669"/>
    <property type="project" value="UniProtKB-SubCell"/>
</dbReference>
<dbReference type="GeneID" id="29801993"/>
<feature type="active site" description="Proton acceptor" evidence="20">
    <location>
        <position position="363"/>
    </location>
</feature>
<evidence type="ECO:0000256" key="5">
    <source>
        <dbReference type="ARBA" id="ARBA00007947"/>
    </source>
</evidence>
<feature type="binding site" evidence="20">
    <location>
        <position position="351"/>
    </location>
    <ligand>
        <name>UDP-N-acetyl-alpha-D-glucosamine</name>
        <dbReference type="ChEBI" id="CHEBI:57705"/>
    </ligand>
</feature>
<dbReference type="SUPFAM" id="SSF51161">
    <property type="entry name" value="Trimeric LpxA-like enzymes"/>
    <property type="match status" value="1"/>
</dbReference>
<dbReference type="HAMAP" id="MF_01631">
    <property type="entry name" value="GlmU"/>
    <property type="match status" value="1"/>
</dbReference>
<dbReference type="UniPathway" id="UPA00973"/>
<feature type="region of interest" description="Pyrophosphorylase" evidence="20">
    <location>
        <begin position="1"/>
        <end position="230"/>
    </location>
</feature>
<feature type="binding site" evidence="20">
    <location>
        <position position="228"/>
    </location>
    <ligand>
        <name>Mg(2+)</name>
        <dbReference type="ChEBI" id="CHEBI:18420"/>
    </ligand>
</feature>
<keyword evidence="13 20" id="KW-0573">Peptidoglycan synthesis</keyword>
<dbReference type="Gene3D" id="2.160.10.10">
    <property type="entry name" value="Hexapeptide repeat proteins"/>
    <property type="match status" value="1"/>
</dbReference>
<dbReference type="InterPro" id="IPR029044">
    <property type="entry name" value="Nucleotide-diphossugar_trans"/>
</dbReference>
<feature type="region of interest" description="N-acetyltransferase" evidence="20">
    <location>
        <begin position="252"/>
        <end position="469"/>
    </location>
</feature>
<keyword evidence="15 20" id="KW-0012">Acyltransferase</keyword>
<dbReference type="OrthoDB" id="9775031at2"/>
<keyword evidence="11 20" id="KW-0460">Magnesium</keyword>
<evidence type="ECO:0000256" key="8">
    <source>
        <dbReference type="ARBA" id="ARBA00022695"/>
    </source>
</evidence>
<keyword evidence="8 20" id="KW-0548">Nucleotidyltransferase</keyword>
<evidence type="ECO:0000256" key="1">
    <source>
        <dbReference type="ARBA" id="ARBA00004496"/>
    </source>
</evidence>
<feature type="region of interest" description="Linker" evidence="20">
    <location>
        <begin position="231"/>
        <end position="251"/>
    </location>
</feature>
<dbReference type="UniPathway" id="UPA00113">
    <property type="reaction ID" value="UER00532"/>
</dbReference>
<reference evidence="23" key="1">
    <citation type="submission" date="2016-10" db="EMBL/GenBank/DDBJ databases">
        <authorList>
            <person name="Varghese N."/>
            <person name="Submissions S."/>
        </authorList>
    </citation>
    <scope>NUCLEOTIDE SEQUENCE [LARGE SCALE GENOMIC DNA]</scope>
    <source>
        <strain evidence="23">DSM 20403</strain>
    </source>
</reference>
<evidence type="ECO:0000256" key="17">
    <source>
        <dbReference type="ARBA" id="ARBA00048247"/>
    </source>
</evidence>
<dbReference type="GO" id="GO:0003977">
    <property type="term" value="F:UDP-N-acetylglucosamine diphosphorylase activity"/>
    <property type="evidence" value="ECO:0007669"/>
    <property type="project" value="UniProtKB-UniRule"/>
</dbReference>
<dbReference type="GO" id="GO:0071555">
    <property type="term" value="P:cell wall organization"/>
    <property type="evidence" value="ECO:0007669"/>
    <property type="project" value="UniProtKB-KW"/>
</dbReference>
<dbReference type="GO" id="GO:0016020">
    <property type="term" value="C:membrane"/>
    <property type="evidence" value="ECO:0007669"/>
    <property type="project" value="GOC"/>
</dbReference>
<dbReference type="PROSITE" id="PS00101">
    <property type="entry name" value="HEXAPEP_TRANSFERASES"/>
    <property type="match status" value="1"/>
</dbReference>
<evidence type="ECO:0000259" key="21">
    <source>
        <dbReference type="Pfam" id="PF00483"/>
    </source>
</evidence>
<organism evidence="22 23">
    <name type="scientific">Ligilactobacillus ruminis DSM 20403 = NBRC 102161</name>
    <dbReference type="NCBI Taxonomy" id="1423798"/>
    <lineage>
        <taxon>Bacteria</taxon>
        <taxon>Bacillati</taxon>
        <taxon>Bacillota</taxon>
        <taxon>Bacilli</taxon>
        <taxon>Lactobacillales</taxon>
        <taxon>Lactobacillaceae</taxon>
        <taxon>Ligilactobacillus</taxon>
    </lineage>
</organism>
<proteinExistence type="inferred from homology"/>
<feature type="binding site" evidence="20">
    <location>
        <position position="423"/>
    </location>
    <ligand>
        <name>acetyl-CoA</name>
        <dbReference type="ChEBI" id="CHEBI:57288"/>
    </ligand>
</feature>
<evidence type="ECO:0000256" key="6">
    <source>
        <dbReference type="ARBA" id="ARBA00022490"/>
    </source>
</evidence>
<comment type="function">
    <text evidence="19 20">Catalyzes the last two sequential reactions in the de novo biosynthetic pathway for UDP-N-acetylglucosamine (UDP-GlcNAc). The C-terminal domain catalyzes the transfer of acetyl group from acetyl coenzyme A to glucosamine-1-phosphate (GlcN-1-P) to produce N-acetylglucosamine-1-phosphate (GlcNAc-1-P), which is converted into UDP-GlcNAc by the transfer of uridine 5-monophosphate (from uridine 5-triphosphate), a reaction catalyzed by the N-terminal domain.</text>
</comment>
<dbReference type="InterPro" id="IPR018357">
    <property type="entry name" value="Hexapep_transf_CS"/>
</dbReference>
<accession>A0A1I2SKL6</accession>
<keyword evidence="14 20" id="KW-0511">Multifunctional enzyme</keyword>
<evidence type="ECO:0000313" key="23">
    <source>
        <dbReference type="Proteomes" id="UP000182635"/>
    </source>
</evidence>
<evidence type="ECO:0000256" key="2">
    <source>
        <dbReference type="ARBA" id="ARBA00005166"/>
    </source>
</evidence>
<feature type="binding site" evidence="20">
    <location>
        <position position="366"/>
    </location>
    <ligand>
        <name>UDP-N-acetyl-alpha-D-glucosamine</name>
        <dbReference type="ChEBI" id="CHEBI:57705"/>
    </ligand>
</feature>
<evidence type="ECO:0000313" key="22">
    <source>
        <dbReference type="EMBL" id="SFG53202.1"/>
    </source>
</evidence>
<keyword evidence="10 20" id="KW-0677">Repeat</keyword>
<name>A0A1I2SKL6_9LACO</name>
<evidence type="ECO:0000256" key="3">
    <source>
        <dbReference type="ARBA" id="ARBA00005208"/>
    </source>
</evidence>